<evidence type="ECO:0000256" key="5">
    <source>
        <dbReference type="RuleBase" id="RU003796"/>
    </source>
</evidence>
<dbReference type="PANTHER" id="PTHR12548">
    <property type="entry name" value="TRANSCRIPTION FACTOR DP"/>
    <property type="match status" value="1"/>
</dbReference>
<evidence type="ECO:0000313" key="8">
    <source>
        <dbReference type="Proteomes" id="UP001162131"/>
    </source>
</evidence>
<dbReference type="InterPro" id="IPR036388">
    <property type="entry name" value="WH-like_DNA-bd_sf"/>
</dbReference>
<keyword evidence="3 5" id="KW-0238">DNA-binding</keyword>
<dbReference type="InterPro" id="IPR036390">
    <property type="entry name" value="WH_DNA-bd_sf"/>
</dbReference>
<organism evidence="7 8">
    <name type="scientific">Blepharisma stoltei</name>
    <dbReference type="NCBI Taxonomy" id="1481888"/>
    <lineage>
        <taxon>Eukaryota</taxon>
        <taxon>Sar</taxon>
        <taxon>Alveolata</taxon>
        <taxon>Ciliophora</taxon>
        <taxon>Postciliodesmatophora</taxon>
        <taxon>Heterotrichea</taxon>
        <taxon>Heterotrichida</taxon>
        <taxon>Blepharismidae</taxon>
        <taxon>Blepharisma</taxon>
    </lineage>
</organism>
<sequence>MDNQTASIIATPDRSKKLMNLSRQVLEKVKNGGVTTGNQIAKEILKDYSDSSYEVEFKNIQRRVYDALNVLHALNIISKIRNEISYQGLSNDKEIGSVRGSLNAKKAMIEEKRKALTENLLHFIALHKLLNRNMAQETKPNVLLPCVVVRGREMNIDVQEDSIRILSENPVMIYNDAHLLANMKFHHFTASDLSDTFPIELLNAVTSQEENEVRTEEKEVKEKDYRELYIDLLNKNQCIVRHESC</sequence>
<reference evidence="7" key="1">
    <citation type="submission" date="2021-09" db="EMBL/GenBank/DDBJ databases">
        <authorList>
            <consortium name="AG Swart"/>
            <person name="Singh M."/>
            <person name="Singh A."/>
            <person name="Seah K."/>
            <person name="Emmerich C."/>
        </authorList>
    </citation>
    <scope>NUCLEOTIDE SEQUENCE</scope>
    <source>
        <strain evidence="7">ATCC30299</strain>
    </source>
</reference>
<name>A0AAU9KDR9_9CILI</name>
<evidence type="ECO:0000256" key="3">
    <source>
        <dbReference type="ARBA" id="ARBA00023125"/>
    </source>
</evidence>
<protein>
    <recommendedName>
        <fullName evidence="6">E2F/DP family winged-helix DNA-binding domain-containing protein</fullName>
    </recommendedName>
</protein>
<dbReference type="Pfam" id="PF02319">
    <property type="entry name" value="WHD_E2F_TDP"/>
    <property type="match status" value="1"/>
</dbReference>
<keyword evidence="4 5" id="KW-0804">Transcription</keyword>
<feature type="domain" description="E2F/DP family winged-helix DNA-binding" evidence="6">
    <location>
        <begin position="13"/>
        <end position="88"/>
    </location>
</feature>
<evidence type="ECO:0000259" key="6">
    <source>
        <dbReference type="SMART" id="SM01372"/>
    </source>
</evidence>
<dbReference type="Gene3D" id="1.10.10.10">
    <property type="entry name" value="Winged helix-like DNA-binding domain superfamily/Winged helix DNA-binding domain"/>
    <property type="match status" value="1"/>
</dbReference>
<gene>
    <name evidence="7" type="ORF">BSTOLATCC_MIC66083</name>
</gene>
<keyword evidence="5" id="KW-0539">Nucleus</keyword>
<dbReference type="SMART" id="SM01372">
    <property type="entry name" value="E2F_TDP"/>
    <property type="match status" value="1"/>
</dbReference>
<evidence type="ECO:0000256" key="4">
    <source>
        <dbReference type="ARBA" id="ARBA00023163"/>
    </source>
</evidence>
<evidence type="ECO:0000256" key="1">
    <source>
        <dbReference type="ARBA" id="ARBA00010940"/>
    </source>
</evidence>
<evidence type="ECO:0000313" key="7">
    <source>
        <dbReference type="EMBL" id="CAG9336202.1"/>
    </source>
</evidence>
<dbReference type="Proteomes" id="UP001162131">
    <property type="component" value="Unassembled WGS sequence"/>
</dbReference>
<keyword evidence="8" id="KW-1185">Reference proteome</keyword>
<accession>A0AAU9KDR9</accession>
<dbReference type="GO" id="GO:0000981">
    <property type="term" value="F:DNA-binding transcription factor activity, RNA polymerase II-specific"/>
    <property type="evidence" value="ECO:0007669"/>
    <property type="project" value="TreeGrafter"/>
</dbReference>
<dbReference type="GO" id="GO:0005667">
    <property type="term" value="C:transcription regulator complex"/>
    <property type="evidence" value="ECO:0007669"/>
    <property type="project" value="InterPro"/>
</dbReference>
<dbReference type="GO" id="GO:0051726">
    <property type="term" value="P:regulation of cell cycle"/>
    <property type="evidence" value="ECO:0007669"/>
    <property type="project" value="InterPro"/>
</dbReference>
<evidence type="ECO:0000256" key="2">
    <source>
        <dbReference type="ARBA" id="ARBA00023015"/>
    </source>
</evidence>
<dbReference type="AlphaFoldDB" id="A0AAU9KDR9"/>
<dbReference type="SUPFAM" id="SSF46785">
    <property type="entry name" value="Winged helix' DNA-binding domain"/>
    <property type="match status" value="1"/>
</dbReference>
<dbReference type="InterPro" id="IPR037241">
    <property type="entry name" value="E2F-DP_heterodim"/>
</dbReference>
<dbReference type="GO" id="GO:0005634">
    <property type="term" value="C:nucleus"/>
    <property type="evidence" value="ECO:0007669"/>
    <property type="project" value="UniProtKB-SubCell"/>
</dbReference>
<comment type="caution">
    <text evidence="7">The sequence shown here is derived from an EMBL/GenBank/DDBJ whole genome shotgun (WGS) entry which is preliminary data.</text>
</comment>
<dbReference type="Gene3D" id="1.20.140.80">
    <property type="entry name" value="Transcription factor DP"/>
    <property type="match status" value="1"/>
</dbReference>
<dbReference type="InterPro" id="IPR015648">
    <property type="entry name" value="Transcrpt_fac_DP"/>
</dbReference>
<dbReference type="PANTHER" id="PTHR12548:SF9">
    <property type="entry name" value="TRANSCRIPTION FACTOR DP"/>
    <property type="match status" value="1"/>
</dbReference>
<dbReference type="InterPro" id="IPR003316">
    <property type="entry name" value="E2F_WHTH_DNA-bd_dom"/>
</dbReference>
<dbReference type="InterPro" id="IPR038168">
    <property type="entry name" value="TF_DP_C_sf"/>
</dbReference>
<dbReference type="EMBL" id="CAJZBQ010000064">
    <property type="protein sequence ID" value="CAG9336202.1"/>
    <property type="molecule type" value="Genomic_DNA"/>
</dbReference>
<dbReference type="SUPFAM" id="SSF144074">
    <property type="entry name" value="E2F-DP heterodimerization region"/>
    <property type="match status" value="1"/>
</dbReference>
<keyword evidence="2 5" id="KW-0805">Transcription regulation</keyword>
<comment type="similarity">
    <text evidence="1 5">Belongs to the E2F/DP family.</text>
</comment>
<comment type="subcellular location">
    <subcellularLocation>
        <location evidence="5">Nucleus</location>
    </subcellularLocation>
</comment>
<dbReference type="GO" id="GO:0000977">
    <property type="term" value="F:RNA polymerase II transcription regulatory region sequence-specific DNA binding"/>
    <property type="evidence" value="ECO:0007669"/>
    <property type="project" value="TreeGrafter"/>
</dbReference>
<proteinExistence type="inferred from homology"/>